<evidence type="ECO:0000313" key="4">
    <source>
        <dbReference type="Proteomes" id="UP001519293"/>
    </source>
</evidence>
<dbReference type="CDD" id="cd05379">
    <property type="entry name" value="CAP_bacterial"/>
    <property type="match status" value="1"/>
</dbReference>
<protein>
    <submittedName>
        <fullName evidence="3">Uncharacterized protein YkwD</fullName>
    </submittedName>
</protein>
<organism evidence="3 4">
    <name type="scientific">Cytobacillus eiseniae</name>
    <dbReference type="NCBI Taxonomy" id="762947"/>
    <lineage>
        <taxon>Bacteria</taxon>
        <taxon>Bacillati</taxon>
        <taxon>Bacillota</taxon>
        <taxon>Bacilli</taxon>
        <taxon>Bacillales</taxon>
        <taxon>Bacillaceae</taxon>
        <taxon>Cytobacillus</taxon>
    </lineage>
</organism>
<evidence type="ECO:0000313" key="3">
    <source>
        <dbReference type="EMBL" id="MBP2239678.1"/>
    </source>
</evidence>
<dbReference type="Pfam" id="PF14504">
    <property type="entry name" value="CAP_assoc_N"/>
    <property type="match status" value="1"/>
</dbReference>
<proteinExistence type="predicted"/>
<feature type="domain" description="CAP-associated" evidence="2">
    <location>
        <begin position="102"/>
        <end position="239"/>
    </location>
</feature>
<evidence type="ECO:0000259" key="2">
    <source>
        <dbReference type="Pfam" id="PF14504"/>
    </source>
</evidence>
<accession>A0ABS4R9V8</accession>
<dbReference type="EMBL" id="JAGIKZ010000001">
    <property type="protein sequence ID" value="MBP2239678.1"/>
    <property type="molecule type" value="Genomic_DNA"/>
</dbReference>
<dbReference type="Proteomes" id="UP001519293">
    <property type="component" value="Unassembled WGS sequence"/>
</dbReference>
<dbReference type="InterPro" id="IPR014044">
    <property type="entry name" value="CAP_dom"/>
</dbReference>
<dbReference type="Pfam" id="PF00188">
    <property type="entry name" value="CAP"/>
    <property type="match status" value="1"/>
</dbReference>
<evidence type="ECO:0000259" key="1">
    <source>
        <dbReference type="Pfam" id="PF00188"/>
    </source>
</evidence>
<dbReference type="SUPFAM" id="SSF55797">
    <property type="entry name" value="PR-1-like"/>
    <property type="match status" value="1"/>
</dbReference>
<keyword evidence="4" id="KW-1185">Reference proteome</keyword>
<gene>
    <name evidence="3" type="ORF">J2Z40_000231</name>
</gene>
<sequence>MRKIIRSLLFLFILFISWPFIEKQIAKTEFYPIYESIQSEIRNIIEDPNVTAALLSIYDTVNDITSNNNEDMNNSSKEIKQVEKPDLAIPSGHAFSVHNIVLGKLKTEVEGQLGQPQRTSYNEYGNEWHTYHNNYQNFIMVAYDEKNQVNALYTNQDLISSSYGIKLGSQKDEVIQQLGKPLEHIRKGLTYFELPKETDYDVFLIDHSFITIFYDKHEGNVVTSIQIIREDLEKRKKSFYTDETTQLKEGFEYQLFDLTNASRITHGLSTLGWDDHVKETARKHSNDMAELNYFSHTNLDGDSPFDRMNEDDIFFTVAGENLATGQFSSIYAHEGLMNSLGHRENILKPEYQFLGVGVAFNEEAHPYYTENFFK</sequence>
<comment type="caution">
    <text evidence="3">The sequence shown here is derived from an EMBL/GenBank/DDBJ whole genome shotgun (WGS) entry which is preliminary data.</text>
</comment>
<reference evidence="3 4" key="1">
    <citation type="submission" date="2021-03" db="EMBL/GenBank/DDBJ databases">
        <title>Genomic Encyclopedia of Type Strains, Phase IV (KMG-IV): sequencing the most valuable type-strain genomes for metagenomic binning, comparative biology and taxonomic classification.</title>
        <authorList>
            <person name="Goeker M."/>
        </authorList>
    </citation>
    <scope>NUCLEOTIDE SEQUENCE [LARGE SCALE GENOMIC DNA]</scope>
    <source>
        <strain evidence="3 4">DSM 26675</strain>
    </source>
</reference>
<feature type="domain" description="SCP" evidence="1">
    <location>
        <begin position="256"/>
        <end position="363"/>
    </location>
</feature>
<dbReference type="PANTHER" id="PTHR31157">
    <property type="entry name" value="SCP DOMAIN-CONTAINING PROTEIN"/>
    <property type="match status" value="1"/>
</dbReference>
<dbReference type="PANTHER" id="PTHR31157:SF1">
    <property type="entry name" value="SCP DOMAIN-CONTAINING PROTEIN"/>
    <property type="match status" value="1"/>
</dbReference>
<dbReference type="InterPro" id="IPR029410">
    <property type="entry name" value="CAP_assoc"/>
</dbReference>
<name>A0ABS4R9V8_9BACI</name>
<dbReference type="RefSeq" id="WP_066394574.1">
    <property type="nucleotide sequence ID" value="NZ_JAGIKZ010000001.1"/>
</dbReference>
<dbReference type="InterPro" id="IPR035940">
    <property type="entry name" value="CAP_sf"/>
</dbReference>
<dbReference type="Gene3D" id="3.40.33.10">
    <property type="entry name" value="CAP"/>
    <property type="match status" value="1"/>
</dbReference>